<feature type="transmembrane region" description="Helical" evidence="8">
    <location>
        <begin position="108"/>
        <end position="127"/>
    </location>
</feature>
<feature type="transmembrane region" description="Helical" evidence="8">
    <location>
        <begin position="478"/>
        <end position="499"/>
    </location>
</feature>
<dbReference type="InterPro" id="IPR020846">
    <property type="entry name" value="MFS_dom"/>
</dbReference>
<evidence type="ECO:0000313" key="10">
    <source>
        <dbReference type="EMBL" id="QPP11095.1"/>
    </source>
</evidence>
<keyword evidence="2" id="KW-0813">Transport</keyword>
<feature type="region of interest" description="Disordered" evidence="7">
    <location>
        <begin position="1"/>
        <end position="84"/>
    </location>
</feature>
<dbReference type="GO" id="GO:0022857">
    <property type="term" value="F:transmembrane transporter activity"/>
    <property type="evidence" value="ECO:0007669"/>
    <property type="project" value="InterPro"/>
</dbReference>
<name>A0A7T1WXF9_9ACTN</name>
<feature type="transmembrane region" description="Helical" evidence="8">
    <location>
        <begin position="139"/>
        <end position="158"/>
    </location>
</feature>
<evidence type="ECO:0000256" key="4">
    <source>
        <dbReference type="ARBA" id="ARBA00022692"/>
    </source>
</evidence>
<gene>
    <name evidence="10" type="ORF">G4Z16_29005</name>
</gene>
<sequence>MSRGSSAAAAIRSRTTAGTWPVRTPPPPERRERRAILVRDRADVPGTGVAVDGAETAGEDTARAESRRAGPDVPAARDAPVKGPLPHTGWRRLMMDTRPLRHLPFRRLWSSTAVTAVGSQLTAVAVPKQVYDITGSSAWVGYASFAGLIPLVLFALWGGAIADTVDRRKLLLVTNTGIAVTSLLFWVQAATGAESVLVLMVLLASQQAFFGMNQTTRGASVARLVPMEELPAANALMSTVGSVGMVFGPLLAGALIPVIGLPELYLIDAVGLCAAMWAVWRLPALPPLPRTGTETAAAAPRLAGWREVAAGLRYITASRVLLLSFVADIVAMVFGMPRALFPQLAATTYSPWGEGLALGLLFAAIPIGAVAGGLFSGTFSRARNHGVMVIAGVVAWGVAVVGSGLSSNLWWAAGFLVAGGVADMVAMVFRGAILQSVATDDMRGRMQGVFLVVVAGGPRVADLVHGMAGAALGTRTAVTVGGLLVVVTMLALAVTMPALRRYRA</sequence>
<feature type="transmembrane region" description="Helical" evidence="8">
    <location>
        <begin position="411"/>
        <end position="429"/>
    </location>
</feature>
<organism evidence="10 11">
    <name type="scientific">Streptomyces bathyalis</name>
    <dbReference type="NCBI Taxonomy" id="2710756"/>
    <lineage>
        <taxon>Bacteria</taxon>
        <taxon>Bacillati</taxon>
        <taxon>Actinomycetota</taxon>
        <taxon>Actinomycetes</taxon>
        <taxon>Kitasatosporales</taxon>
        <taxon>Streptomycetaceae</taxon>
        <taxon>Streptomyces</taxon>
    </lineage>
</organism>
<keyword evidence="11" id="KW-1185">Reference proteome</keyword>
<dbReference type="SUPFAM" id="SSF103473">
    <property type="entry name" value="MFS general substrate transporter"/>
    <property type="match status" value="1"/>
</dbReference>
<evidence type="ECO:0000256" key="1">
    <source>
        <dbReference type="ARBA" id="ARBA00004429"/>
    </source>
</evidence>
<dbReference type="InterPro" id="IPR036259">
    <property type="entry name" value="MFS_trans_sf"/>
</dbReference>
<keyword evidence="6 8" id="KW-0472">Membrane</keyword>
<feature type="transmembrane region" description="Helical" evidence="8">
    <location>
        <begin position="356"/>
        <end position="375"/>
    </location>
</feature>
<dbReference type="Gene3D" id="1.20.1250.20">
    <property type="entry name" value="MFS general substrate transporter like domains"/>
    <property type="match status" value="1"/>
</dbReference>
<protein>
    <submittedName>
        <fullName evidence="10">MFS transporter</fullName>
    </submittedName>
</protein>
<feature type="transmembrane region" description="Helical" evidence="8">
    <location>
        <begin position="449"/>
        <end position="472"/>
    </location>
</feature>
<dbReference type="Pfam" id="PF05977">
    <property type="entry name" value="MFS_3"/>
    <property type="match status" value="1"/>
</dbReference>
<feature type="compositionally biased region" description="Basic and acidic residues" evidence="7">
    <location>
        <begin position="60"/>
        <end position="70"/>
    </location>
</feature>
<dbReference type="EMBL" id="CP048882">
    <property type="protein sequence ID" value="QPP11095.1"/>
    <property type="molecule type" value="Genomic_DNA"/>
</dbReference>
<dbReference type="PROSITE" id="PS50850">
    <property type="entry name" value="MFS"/>
    <property type="match status" value="1"/>
</dbReference>
<evidence type="ECO:0000256" key="5">
    <source>
        <dbReference type="ARBA" id="ARBA00022989"/>
    </source>
</evidence>
<evidence type="ECO:0000256" key="6">
    <source>
        <dbReference type="ARBA" id="ARBA00023136"/>
    </source>
</evidence>
<keyword evidence="5 8" id="KW-1133">Transmembrane helix</keyword>
<dbReference type="PANTHER" id="PTHR23513:SF9">
    <property type="entry name" value="ENTEROBACTIN EXPORTER ENTS"/>
    <property type="match status" value="1"/>
</dbReference>
<dbReference type="CDD" id="cd06173">
    <property type="entry name" value="MFS_MefA_like"/>
    <property type="match status" value="1"/>
</dbReference>
<feature type="compositionally biased region" description="Low complexity" evidence="7">
    <location>
        <begin position="1"/>
        <end position="22"/>
    </location>
</feature>
<dbReference type="Proteomes" id="UP000595046">
    <property type="component" value="Chromosome"/>
</dbReference>
<dbReference type="AlphaFoldDB" id="A0A7T1WXF9"/>
<dbReference type="KEGG" id="sbat:G4Z16_29005"/>
<feature type="domain" description="Major facilitator superfamily (MFS) profile" evidence="9">
    <location>
        <begin position="323"/>
        <end position="504"/>
    </location>
</feature>
<feature type="transmembrane region" description="Helical" evidence="8">
    <location>
        <begin position="320"/>
        <end position="336"/>
    </location>
</feature>
<keyword evidence="4 8" id="KW-0812">Transmembrane</keyword>
<evidence type="ECO:0000313" key="11">
    <source>
        <dbReference type="Proteomes" id="UP000595046"/>
    </source>
</evidence>
<reference evidence="11" key="1">
    <citation type="submission" date="2020-02" db="EMBL/GenBank/DDBJ databases">
        <title>Streptomyces sp. ASO4wet.</title>
        <authorList>
            <person name="Risdian C."/>
            <person name="Landwehr W."/>
            <person name="Schupp P."/>
            <person name="Wink J."/>
        </authorList>
    </citation>
    <scope>NUCLEOTIDE SEQUENCE [LARGE SCALE GENOMIC DNA]</scope>
    <source>
        <strain evidence="11">ASO4wet</strain>
    </source>
</reference>
<dbReference type="InterPro" id="IPR010290">
    <property type="entry name" value="TM_effector"/>
</dbReference>
<comment type="subcellular location">
    <subcellularLocation>
        <location evidence="1">Cell inner membrane</location>
        <topology evidence="1">Multi-pass membrane protein</topology>
    </subcellularLocation>
</comment>
<feature type="transmembrane region" description="Helical" evidence="8">
    <location>
        <begin position="387"/>
        <end position="405"/>
    </location>
</feature>
<evidence type="ECO:0000256" key="7">
    <source>
        <dbReference type="SAM" id="MobiDB-lite"/>
    </source>
</evidence>
<feature type="transmembrane region" description="Helical" evidence="8">
    <location>
        <begin position="233"/>
        <end position="258"/>
    </location>
</feature>
<feature type="compositionally biased region" description="Basic and acidic residues" evidence="7">
    <location>
        <begin position="28"/>
        <end position="43"/>
    </location>
</feature>
<dbReference type="GO" id="GO:0005886">
    <property type="term" value="C:plasma membrane"/>
    <property type="evidence" value="ECO:0007669"/>
    <property type="project" value="UniProtKB-SubCell"/>
</dbReference>
<dbReference type="PANTHER" id="PTHR23513">
    <property type="entry name" value="INTEGRAL MEMBRANE EFFLUX PROTEIN-RELATED"/>
    <property type="match status" value="1"/>
</dbReference>
<keyword evidence="3" id="KW-1003">Cell membrane</keyword>
<evidence type="ECO:0000256" key="2">
    <source>
        <dbReference type="ARBA" id="ARBA00022448"/>
    </source>
</evidence>
<evidence type="ECO:0000256" key="8">
    <source>
        <dbReference type="SAM" id="Phobius"/>
    </source>
</evidence>
<evidence type="ECO:0000256" key="3">
    <source>
        <dbReference type="ARBA" id="ARBA00022475"/>
    </source>
</evidence>
<proteinExistence type="predicted"/>
<accession>A0A7T1WXF9</accession>
<evidence type="ECO:0000259" key="9">
    <source>
        <dbReference type="PROSITE" id="PS50850"/>
    </source>
</evidence>